<dbReference type="Pfam" id="PF21811">
    <property type="entry name" value="RdfA"/>
    <property type="match status" value="1"/>
</dbReference>
<evidence type="ECO:0000313" key="1">
    <source>
        <dbReference type="EMBL" id="MBX0305904.1"/>
    </source>
</evidence>
<proteinExistence type="predicted"/>
<organism evidence="1 2">
    <name type="scientific">Haloarcula salinisoli</name>
    <dbReference type="NCBI Taxonomy" id="2487746"/>
    <lineage>
        <taxon>Archaea</taxon>
        <taxon>Methanobacteriati</taxon>
        <taxon>Methanobacteriota</taxon>
        <taxon>Stenosarchaea group</taxon>
        <taxon>Halobacteria</taxon>
        <taxon>Halobacteriales</taxon>
        <taxon>Haloarculaceae</taxon>
        <taxon>Haloarcula</taxon>
    </lineage>
</organism>
<gene>
    <name evidence="1" type="ORF">EGD98_19855</name>
</gene>
<dbReference type="EMBL" id="RKLQ01000006">
    <property type="protein sequence ID" value="MBX0305904.1"/>
    <property type="molecule type" value="Genomic_DNA"/>
</dbReference>
<accession>A0A8J7YME8</accession>
<name>A0A8J7YME8_9EURY</name>
<reference evidence="1" key="1">
    <citation type="submission" date="2021-06" db="EMBL/GenBank/DDBJ databases">
        <title>Halomicroarcula sp. F24A a new haloarchaeum isolated from saline soil.</title>
        <authorList>
            <person name="Duran-Viseras A."/>
            <person name="Sanchez-Porro C."/>
            <person name="Ventosa A."/>
        </authorList>
    </citation>
    <scope>NUCLEOTIDE SEQUENCE</scope>
    <source>
        <strain evidence="1">F24A</strain>
    </source>
</reference>
<sequence length="207" mass="22506">MTDGNRMAVTGEASCACKIGRTAETYGIDDIDGLLRDRRAEGASLRRLETVVNEAVLRAALEETGTHVPGDVTDIYRTLTDGETSAGVRTETRAWLSRVGVDPDDLEGDFVSYQTVRTHLRECLDVDTTRESTLSVDDAVGTIEWARSRSEGIVRRTVERLDETDGFHTGTVDVTHVVRVSCGDCGASYPVERFLDRGGCDCGGADQ</sequence>
<dbReference type="RefSeq" id="WP_220590094.1">
    <property type="nucleotide sequence ID" value="NZ_RKLQ01000006.1"/>
</dbReference>
<dbReference type="Proteomes" id="UP000783863">
    <property type="component" value="Unassembled WGS sequence"/>
</dbReference>
<keyword evidence="2" id="KW-1185">Reference proteome</keyword>
<dbReference type="AlphaFoldDB" id="A0A8J7YME8"/>
<dbReference type="InterPro" id="IPR048925">
    <property type="entry name" value="RdfA"/>
</dbReference>
<evidence type="ECO:0000313" key="2">
    <source>
        <dbReference type="Proteomes" id="UP000783863"/>
    </source>
</evidence>
<comment type="caution">
    <text evidence="1">The sequence shown here is derived from an EMBL/GenBank/DDBJ whole genome shotgun (WGS) entry which is preliminary data.</text>
</comment>
<protein>
    <submittedName>
        <fullName evidence="1">Uncharacterized protein</fullName>
    </submittedName>
</protein>